<reference evidence="10" key="1">
    <citation type="submission" date="2008-03" db="EMBL/GenBank/DDBJ databases">
        <title>Complete sequence of chromosome of Beijerinckia indica subsp. indica ATCC 9039.</title>
        <authorList>
            <consortium name="US DOE Joint Genome Institute"/>
            <person name="Copeland A."/>
            <person name="Lucas S."/>
            <person name="Lapidus A."/>
            <person name="Glavina del Rio T."/>
            <person name="Dalin E."/>
            <person name="Tice H."/>
            <person name="Bruce D."/>
            <person name="Goodwin L."/>
            <person name="Pitluck S."/>
            <person name="LaButti K."/>
            <person name="Schmutz J."/>
            <person name="Larimer F."/>
            <person name="Land M."/>
            <person name="Hauser L."/>
            <person name="Kyrpides N."/>
            <person name="Mikhailova N."/>
            <person name="Dunfield P.F."/>
            <person name="Dedysh S.N."/>
            <person name="Liesack W."/>
            <person name="Saw J.H."/>
            <person name="Alam M."/>
            <person name="Chen Y."/>
            <person name="Murrell J.C."/>
            <person name="Richardson P."/>
        </authorList>
    </citation>
    <scope>NUCLEOTIDE SEQUENCE [LARGE SCALE GENOMIC DNA]</scope>
    <source>
        <strain evidence="10">ATCC 9039 / DSM 1715 / NCIMB 8712</strain>
    </source>
</reference>
<dbReference type="AlphaFoldDB" id="B2IE62"/>
<keyword evidence="5 7" id="KW-0067">ATP-binding</keyword>
<dbReference type="PANTHER" id="PTHR43311">
    <property type="entry name" value="GLUTAMATE--TRNA LIGASE"/>
    <property type="match status" value="1"/>
</dbReference>
<comment type="similarity">
    <text evidence="7">Belongs to the class-I aminoacyl-tRNA synthetase family.</text>
</comment>
<dbReference type="OrthoDB" id="9807503at2"/>
<evidence type="ECO:0000256" key="3">
    <source>
        <dbReference type="ARBA" id="ARBA00022741"/>
    </source>
</evidence>
<feature type="domain" description="Glutamyl/glutaminyl-tRNA synthetase class Ib catalytic" evidence="8">
    <location>
        <begin position="11"/>
        <end position="285"/>
    </location>
</feature>
<dbReference type="InterPro" id="IPR000924">
    <property type="entry name" value="Glu/Gln-tRNA-synth"/>
</dbReference>
<keyword evidence="7" id="KW-0648">Protein biosynthesis</keyword>
<keyword evidence="2" id="KW-0479">Metal-binding</keyword>
<dbReference type="KEGG" id="bid:Bind_0433"/>
<dbReference type="RefSeq" id="WP_012383444.1">
    <property type="nucleotide sequence ID" value="NC_010581.1"/>
</dbReference>
<dbReference type="InterPro" id="IPR049940">
    <property type="entry name" value="GluQ/Sye"/>
</dbReference>
<dbReference type="PROSITE" id="PS00178">
    <property type="entry name" value="AA_TRNA_LIGASE_I"/>
    <property type="match status" value="1"/>
</dbReference>
<dbReference type="PANTHER" id="PTHR43311:SF1">
    <property type="entry name" value="GLUTAMYL-Q TRNA(ASP) SYNTHETASE"/>
    <property type="match status" value="1"/>
</dbReference>
<evidence type="ECO:0000256" key="7">
    <source>
        <dbReference type="RuleBase" id="RU363037"/>
    </source>
</evidence>
<keyword evidence="10" id="KW-1185">Reference proteome</keyword>
<dbReference type="GO" id="GO:0004818">
    <property type="term" value="F:glutamate-tRNA ligase activity"/>
    <property type="evidence" value="ECO:0007669"/>
    <property type="project" value="TreeGrafter"/>
</dbReference>
<gene>
    <name evidence="9" type="ordered locus">Bind_0433</name>
</gene>
<dbReference type="Proteomes" id="UP000001695">
    <property type="component" value="Chromosome"/>
</dbReference>
<keyword evidence="6 7" id="KW-0030">Aminoacyl-tRNA synthetase</keyword>
<dbReference type="NCBIfam" id="NF004315">
    <property type="entry name" value="PRK05710.1-4"/>
    <property type="match status" value="1"/>
</dbReference>
<dbReference type="STRING" id="395963.Bind_0433"/>
<keyword evidence="1 7" id="KW-0436">Ligase</keyword>
<evidence type="ECO:0000259" key="8">
    <source>
        <dbReference type="Pfam" id="PF00749"/>
    </source>
</evidence>
<protein>
    <submittedName>
        <fullName evidence="9">Glutamyl-tRNA synthetase class Ic</fullName>
    </submittedName>
</protein>
<keyword evidence="4" id="KW-0862">Zinc</keyword>
<dbReference type="PRINTS" id="PR00987">
    <property type="entry name" value="TRNASYNTHGLU"/>
</dbReference>
<dbReference type="SUPFAM" id="SSF52374">
    <property type="entry name" value="Nucleotidylyl transferase"/>
    <property type="match status" value="1"/>
</dbReference>
<evidence type="ECO:0000313" key="9">
    <source>
        <dbReference type="EMBL" id="ACB94086.1"/>
    </source>
</evidence>
<evidence type="ECO:0000313" key="10">
    <source>
        <dbReference type="Proteomes" id="UP000001695"/>
    </source>
</evidence>
<evidence type="ECO:0000256" key="1">
    <source>
        <dbReference type="ARBA" id="ARBA00022598"/>
    </source>
</evidence>
<evidence type="ECO:0000256" key="5">
    <source>
        <dbReference type="ARBA" id="ARBA00022840"/>
    </source>
</evidence>
<dbReference type="eggNOG" id="COG0008">
    <property type="taxonomic scope" value="Bacteria"/>
</dbReference>
<organism evidence="9 10">
    <name type="scientific">Beijerinckia indica subsp. indica (strain ATCC 9039 / DSM 1715 / NCIMB 8712)</name>
    <dbReference type="NCBI Taxonomy" id="395963"/>
    <lineage>
        <taxon>Bacteria</taxon>
        <taxon>Pseudomonadati</taxon>
        <taxon>Pseudomonadota</taxon>
        <taxon>Alphaproteobacteria</taxon>
        <taxon>Hyphomicrobiales</taxon>
        <taxon>Beijerinckiaceae</taxon>
        <taxon>Beijerinckia</taxon>
    </lineage>
</organism>
<dbReference type="GO" id="GO:0005524">
    <property type="term" value="F:ATP binding"/>
    <property type="evidence" value="ECO:0007669"/>
    <property type="project" value="UniProtKB-KW"/>
</dbReference>
<keyword evidence="3 7" id="KW-0547">Nucleotide-binding</keyword>
<dbReference type="GO" id="GO:0005829">
    <property type="term" value="C:cytosol"/>
    <property type="evidence" value="ECO:0007669"/>
    <property type="project" value="TreeGrafter"/>
</dbReference>
<dbReference type="HOGENOM" id="CLU_015768_0_3_5"/>
<dbReference type="InterPro" id="IPR020058">
    <property type="entry name" value="Glu/Gln-tRNA-synth_Ib_cat-dom"/>
</dbReference>
<dbReference type="Gene3D" id="3.40.50.620">
    <property type="entry name" value="HUPs"/>
    <property type="match status" value="1"/>
</dbReference>
<dbReference type="EMBL" id="CP001016">
    <property type="protein sequence ID" value="ACB94086.1"/>
    <property type="molecule type" value="Genomic_DNA"/>
</dbReference>
<dbReference type="InterPro" id="IPR001412">
    <property type="entry name" value="aa-tRNA-synth_I_CS"/>
</dbReference>
<sequence>MTHACPQSAFRFAPSPNGYLHLGHAFSALENERLARLNGGRLFLRIENIDVDRCRPEYERAILEDLTWLGIALEPEVRRQSEHFDDYAQALDRLARMGLIYPCFCSRTDIMQKIRERAFWARDPDGSPLYPGTCKHLPKDKIQERLEAGEPASYRLDMGKALNLIGYRLGWTEFGSGMVGRFVQASPQKWGDTILARKDIATSYHIAVVVDDALQRITDIVRGEDLFQATSLHRLLQSLLGLPEPAYHHHGLLRDASGQKLSKSLRAKSLRALREEGLSPKAVRAKLAPLPPLIAALQTV</sequence>
<proteinExistence type="inferred from homology"/>
<dbReference type="Pfam" id="PF00749">
    <property type="entry name" value="tRNA-synt_1c"/>
    <property type="match status" value="1"/>
</dbReference>
<evidence type="ECO:0000256" key="4">
    <source>
        <dbReference type="ARBA" id="ARBA00022833"/>
    </source>
</evidence>
<dbReference type="InterPro" id="IPR014729">
    <property type="entry name" value="Rossmann-like_a/b/a_fold"/>
</dbReference>
<evidence type="ECO:0000256" key="2">
    <source>
        <dbReference type="ARBA" id="ARBA00022723"/>
    </source>
</evidence>
<reference evidence="9 10" key="2">
    <citation type="journal article" date="2010" name="J. Bacteriol.">
        <title>Complete genome sequence of Beijerinckia indica subsp. indica.</title>
        <authorList>
            <person name="Tamas I."/>
            <person name="Dedysh S.N."/>
            <person name="Liesack W."/>
            <person name="Stott M.B."/>
            <person name="Alam M."/>
            <person name="Murrell J.C."/>
            <person name="Dunfield P.F."/>
        </authorList>
    </citation>
    <scope>NUCLEOTIDE SEQUENCE [LARGE SCALE GENOMIC DNA]</scope>
    <source>
        <strain evidence="10">ATCC 9039 / DSM 1715 / NCIMB 8712</strain>
    </source>
</reference>
<dbReference type="GO" id="GO:0006424">
    <property type="term" value="P:glutamyl-tRNA aminoacylation"/>
    <property type="evidence" value="ECO:0007669"/>
    <property type="project" value="TreeGrafter"/>
</dbReference>
<evidence type="ECO:0000256" key="6">
    <source>
        <dbReference type="ARBA" id="ARBA00023146"/>
    </source>
</evidence>
<accession>B2IE62</accession>
<name>B2IE62_BEII9</name>